<dbReference type="EMBL" id="DF973165">
    <property type="protein sequence ID" value="GAU16950.1"/>
    <property type="molecule type" value="Genomic_DNA"/>
</dbReference>
<keyword evidence="3" id="KW-1185">Reference proteome</keyword>
<feature type="domain" description="Serine-threonine/tyrosine-protein kinase catalytic" evidence="1">
    <location>
        <begin position="164"/>
        <end position="279"/>
    </location>
</feature>
<evidence type="ECO:0000259" key="1">
    <source>
        <dbReference type="Pfam" id="PF07714"/>
    </source>
</evidence>
<protein>
    <recommendedName>
        <fullName evidence="1">Serine-threonine/tyrosine-protein kinase catalytic domain-containing protein</fullName>
    </recommendedName>
</protein>
<dbReference type="Gene3D" id="1.10.510.10">
    <property type="entry name" value="Transferase(Phosphotransferase) domain 1"/>
    <property type="match status" value="1"/>
</dbReference>
<dbReference type="Pfam" id="PF00560">
    <property type="entry name" value="LRR_1"/>
    <property type="match status" value="2"/>
</dbReference>
<dbReference type="SUPFAM" id="SSF56112">
    <property type="entry name" value="Protein kinase-like (PK-like)"/>
    <property type="match status" value="1"/>
</dbReference>
<sequence length="279" mass="30757">MNVVPPIINSTWKSSDSTPCSSSWEGVECDHALNVITLNLSDYSISDLSSNLLSGTIPKSIGNCSQLGYLILDSNQLDGVLPESLNDLKELVQLSLNSNNLEGNCSGLTEFYAAINNLEGSIPSSLGELPGEIGNLKSLQNLDLSWNNLTGSIQVLDELSSLSELNISYNSFEENAYTTVMGKESDVYSYGVVLLELISRKKALDPSFMEGMDIVSWVRSLWEETGVIDEIVDSELAIEISRYNSNVMKEVTKVLLVAFKCTERDPRRRPTMRDVIKNL</sequence>
<reference evidence="3" key="1">
    <citation type="journal article" date="2017" name="Front. Plant Sci.">
        <title>Climate Clever Clovers: New Paradigm to Reduce the Environmental Footprint of Ruminants by Breeding Low Methanogenic Forages Utilizing Haplotype Variation.</title>
        <authorList>
            <person name="Kaur P."/>
            <person name="Appels R."/>
            <person name="Bayer P.E."/>
            <person name="Keeble-Gagnere G."/>
            <person name="Wang J."/>
            <person name="Hirakawa H."/>
            <person name="Shirasawa K."/>
            <person name="Vercoe P."/>
            <person name="Stefanova K."/>
            <person name="Durmic Z."/>
            <person name="Nichols P."/>
            <person name="Revell C."/>
            <person name="Isobe S.N."/>
            <person name="Edwards D."/>
            <person name="Erskine W."/>
        </authorList>
    </citation>
    <scope>NUCLEOTIDE SEQUENCE [LARGE SCALE GENOMIC DNA]</scope>
    <source>
        <strain evidence="3">cv. Daliak</strain>
    </source>
</reference>
<dbReference type="InterPro" id="IPR050994">
    <property type="entry name" value="At_inactive_RLKs"/>
</dbReference>
<evidence type="ECO:0000313" key="2">
    <source>
        <dbReference type="EMBL" id="GAU16950.1"/>
    </source>
</evidence>
<dbReference type="Pfam" id="PF07714">
    <property type="entry name" value="PK_Tyr_Ser-Thr"/>
    <property type="match status" value="1"/>
</dbReference>
<dbReference type="InterPro" id="IPR011009">
    <property type="entry name" value="Kinase-like_dom_sf"/>
</dbReference>
<dbReference type="Gene3D" id="3.80.10.10">
    <property type="entry name" value="Ribonuclease Inhibitor"/>
    <property type="match status" value="2"/>
</dbReference>
<dbReference type="InterPro" id="IPR001245">
    <property type="entry name" value="Ser-Thr/Tyr_kinase_cat_dom"/>
</dbReference>
<dbReference type="SUPFAM" id="SSF52058">
    <property type="entry name" value="L domain-like"/>
    <property type="match status" value="1"/>
</dbReference>
<accession>A0A2Z6LIB3</accession>
<evidence type="ECO:0000313" key="3">
    <source>
        <dbReference type="Proteomes" id="UP000242715"/>
    </source>
</evidence>
<dbReference type="Proteomes" id="UP000242715">
    <property type="component" value="Unassembled WGS sequence"/>
</dbReference>
<proteinExistence type="predicted"/>
<dbReference type="GO" id="GO:0004672">
    <property type="term" value="F:protein kinase activity"/>
    <property type="evidence" value="ECO:0007669"/>
    <property type="project" value="InterPro"/>
</dbReference>
<dbReference type="InterPro" id="IPR032675">
    <property type="entry name" value="LRR_dom_sf"/>
</dbReference>
<dbReference type="OrthoDB" id="1435442at2759"/>
<gene>
    <name evidence="2" type="ORF">TSUD_37080</name>
</gene>
<organism evidence="2 3">
    <name type="scientific">Trifolium subterraneum</name>
    <name type="common">Subterranean clover</name>
    <dbReference type="NCBI Taxonomy" id="3900"/>
    <lineage>
        <taxon>Eukaryota</taxon>
        <taxon>Viridiplantae</taxon>
        <taxon>Streptophyta</taxon>
        <taxon>Embryophyta</taxon>
        <taxon>Tracheophyta</taxon>
        <taxon>Spermatophyta</taxon>
        <taxon>Magnoliopsida</taxon>
        <taxon>eudicotyledons</taxon>
        <taxon>Gunneridae</taxon>
        <taxon>Pentapetalae</taxon>
        <taxon>rosids</taxon>
        <taxon>fabids</taxon>
        <taxon>Fabales</taxon>
        <taxon>Fabaceae</taxon>
        <taxon>Papilionoideae</taxon>
        <taxon>50 kb inversion clade</taxon>
        <taxon>NPAAA clade</taxon>
        <taxon>Hologalegina</taxon>
        <taxon>IRL clade</taxon>
        <taxon>Trifolieae</taxon>
        <taxon>Trifolium</taxon>
    </lineage>
</organism>
<dbReference type="PANTHER" id="PTHR48010">
    <property type="entry name" value="OS05G0588300 PROTEIN"/>
    <property type="match status" value="1"/>
</dbReference>
<name>A0A2Z6LIB3_TRISU</name>
<dbReference type="PANTHER" id="PTHR48010:SF5">
    <property type="entry name" value="PROTEIN TOO MANY MOUTHS"/>
    <property type="match status" value="1"/>
</dbReference>
<dbReference type="PROSITE" id="PS51450">
    <property type="entry name" value="LRR"/>
    <property type="match status" value="1"/>
</dbReference>
<dbReference type="InterPro" id="IPR001611">
    <property type="entry name" value="Leu-rich_rpt"/>
</dbReference>
<dbReference type="AlphaFoldDB" id="A0A2Z6LIB3"/>